<dbReference type="KEGG" id="mana:MAMMFC1_00568"/>
<gene>
    <name evidence="1" type="ORF">MAMMFC1_00568</name>
</gene>
<dbReference type="EMBL" id="AP018449">
    <property type="protein sequence ID" value="BBB89928.1"/>
    <property type="molecule type" value="Genomic_DNA"/>
</dbReference>
<protein>
    <submittedName>
        <fullName evidence="1">Uncharacterized protein</fullName>
    </submittedName>
</protein>
<keyword evidence="2" id="KW-1185">Reference proteome</keyword>
<reference evidence="1 2" key="1">
    <citation type="journal article" date="2018" name="Int. J. Syst. Evol. Microbiol.">
        <title>Methylomusa anaerophila gen. nov., sp. nov., an anaerobic methanol-utilizing bacterium isolated from a microbial fuel cell.</title>
        <authorList>
            <person name="Amano N."/>
            <person name="Yamamuro A."/>
            <person name="Miyahara M."/>
            <person name="Kouzuma A."/>
            <person name="Abe T."/>
            <person name="Watanabe K."/>
        </authorList>
    </citation>
    <scope>NUCLEOTIDE SEQUENCE [LARGE SCALE GENOMIC DNA]</scope>
    <source>
        <strain evidence="1 2">MMFC1</strain>
    </source>
</reference>
<organism evidence="1 2">
    <name type="scientific">Methylomusa anaerophila</name>
    <dbReference type="NCBI Taxonomy" id="1930071"/>
    <lineage>
        <taxon>Bacteria</taxon>
        <taxon>Bacillati</taxon>
        <taxon>Bacillota</taxon>
        <taxon>Negativicutes</taxon>
        <taxon>Selenomonadales</taxon>
        <taxon>Sporomusaceae</taxon>
        <taxon>Methylomusa</taxon>
    </lineage>
</organism>
<evidence type="ECO:0000313" key="1">
    <source>
        <dbReference type="EMBL" id="BBB89928.1"/>
    </source>
</evidence>
<name>A0A348AFT0_9FIRM</name>
<proteinExistence type="predicted"/>
<dbReference type="Proteomes" id="UP000276437">
    <property type="component" value="Chromosome"/>
</dbReference>
<evidence type="ECO:0000313" key="2">
    <source>
        <dbReference type="Proteomes" id="UP000276437"/>
    </source>
</evidence>
<dbReference type="AlphaFoldDB" id="A0A348AFT0"/>
<dbReference type="RefSeq" id="WP_232035628.1">
    <property type="nucleotide sequence ID" value="NZ_AP018449.1"/>
</dbReference>
<accession>A0A348AFT0</accession>
<sequence length="32" mass="3879">MNEQELRPIGGVSYLNTDNTWRYRAILRYCFV</sequence>